<dbReference type="Pfam" id="PF19961">
    <property type="entry name" value="EAD8"/>
    <property type="match status" value="1"/>
</dbReference>
<accession>A0A0V7ZP75</accession>
<reference evidence="3 4" key="1">
    <citation type="journal article" date="2015" name="Genome Announc.">
        <title>Draft Genome of the Euendolithic (true boring) Cyanobacterium Mastigocoleus testarum strain BC008.</title>
        <authorList>
            <person name="Guida B.S."/>
            <person name="Garcia-Pichel F."/>
        </authorList>
    </citation>
    <scope>NUCLEOTIDE SEQUENCE [LARGE SCALE GENOMIC DNA]</scope>
    <source>
        <strain evidence="3 4">BC008</strain>
    </source>
</reference>
<comment type="caution">
    <text evidence="3">The sequence shown here is derived from an EMBL/GenBank/DDBJ whole genome shotgun (WGS) entry which is preliminary data.</text>
</comment>
<evidence type="ECO:0000313" key="2">
    <source>
        <dbReference type="EMBL" id="KST65526.1"/>
    </source>
</evidence>
<feature type="domain" description="Effector-associated" evidence="1">
    <location>
        <begin position="151"/>
        <end position="269"/>
    </location>
</feature>
<name>A0A0V7ZP75_9CYAN</name>
<dbReference type="RefSeq" id="WP_027846149.1">
    <property type="nucleotide sequence ID" value="NZ_LMTZ01000100.1"/>
</dbReference>
<evidence type="ECO:0000313" key="4">
    <source>
        <dbReference type="Proteomes" id="UP000053372"/>
    </source>
</evidence>
<evidence type="ECO:0000313" key="3">
    <source>
        <dbReference type="EMBL" id="KST66086.1"/>
    </source>
</evidence>
<dbReference type="EMBL" id="LMTZ01000100">
    <property type="protein sequence ID" value="KST66086.1"/>
    <property type="molecule type" value="Genomic_DNA"/>
</dbReference>
<evidence type="ECO:0000259" key="1">
    <source>
        <dbReference type="Pfam" id="PF19961"/>
    </source>
</evidence>
<dbReference type="InterPro" id="IPR045437">
    <property type="entry name" value="EAD8"/>
</dbReference>
<dbReference type="OrthoDB" id="532465at2"/>
<dbReference type="AlphaFoldDB" id="A0A0V7ZP75"/>
<dbReference type="EMBL" id="LMTZ01000107">
    <property type="protein sequence ID" value="KST65526.1"/>
    <property type="molecule type" value="Genomic_DNA"/>
</dbReference>
<dbReference type="Proteomes" id="UP000053372">
    <property type="component" value="Unassembled WGS sequence"/>
</dbReference>
<dbReference type="Gene3D" id="3.40.50.2300">
    <property type="match status" value="1"/>
</dbReference>
<dbReference type="InterPro" id="IPR011006">
    <property type="entry name" value="CheY-like_superfamily"/>
</dbReference>
<proteinExistence type="predicted"/>
<protein>
    <recommendedName>
        <fullName evidence="1">Effector-associated domain-containing protein</fullName>
    </recommendedName>
</protein>
<sequence>MFRILLVEDNESWQNILKLKINNTLEKINHINYKTQVINNFQEAFKALQESSWNLVVTDIGLGNDDMKPQKLGKQIVELAHEEKIPTIVVSAYLDPQEVGSLFENYKISGFFWKETFDGIYFINKVQEILQSQQQPEEEISSPSNSYQLSDNDKEYLITTISRLATNSTTSSKEYFKALVNQLNLPEKWRNSIADIWTGDTNTDTSKLVNWVEQKKSYPNESEKPGYTVLGSLIEKLLEETGDRHFLEMIISYELITDKSVLDNLRNNYFEQ</sequence>
<organism evidence="3 4">
    <name type="scientific">Mastigocoleus testarum BC008</name>
    <dbReference type="NCBI Taxonomy" id="371196"/>
    <lineage>
        <taxon>Bacteria</taxon>
        <taxon>Bacillati</taxon>
        <taxon>Cyanobacteriota</taxon>
        <taxon>Cyanophyceae</taxon>
        <taxon>Nostocales</taxon>
        <taxon>Hapalosiphonaceae</taxon>
        <taxon>Mastigocoleus</taxon>
    </lineage>
</organism>
<gene>
    <name evidence="3" type="ORF">BC008_24225</name>
    <name evidence="2" type="ORF">BC008_42130</name>
</gene>
<dbReference type="SUPFAM" id="SSF52172">
    <property type="entry name" value="CheY-like"/>
    <property type="match status" value="1"/>
</dbReference>
<keyword evidence="4" id="KW-1185">Reference proteome</keyword>